<dbReference type="EMBL" id="QGDT01000007">
    <property type="protein sequence ID" value="PWJ57325.1"/>
    <property type="molecule type" value="Genomic_DNA"/>
</dbReference>
<proteinExistence type="predicted"/>
<dbReference type="AlphaFoldDB" id="A0A316AHW0"/>
<accession>A0A316AHW0</accession>
<comment type="caution">
    <text evidence="1">The sequence shown here is derived from an EMBL/GenBank/DDBJ whole genome shotgun (WGS) entry which is preliminary data.</text>
</comment>
<name>A0A316AHW0_9BACT</name>
<dbReference type="Proteomes" id="UP000245880">
    <property type="component" value="Unassembled WGS sequence"/>
</dbReference>
<protein>
    <submittedName>
        <fullName evidence="1">Uncharacterized protein</fullName>
    </submittedName>
</protein>
<evidence type="ECO:0000313" key="2">
    <source>
        <dbReference type="Proteomes" id="UP000245880"/>
    </source>
</evidence>
<keyword evidence="2" id="KW-1185">Reference proteome</keyword>
<sequence length="71" mass="8567">MGASDFIDLYMDFTEYLLHKKIDSTTFQKANPVRFQEWEKIFMLMHPDSFTAQKKFLINETRRRYPLSEGL</sequence>
<evidence type="ECO:0000313" key="1">
    <source>
        <dbReference type="EMBL" id="PWJ57325.1"/>
    </source>
</evidence>
<gene>
    <name evidence="1" type="ORF">CLV98_10732</name>
</gene>
<reference evidence="1 2" key="1">
    <citation type="submission" date="2018-03" db="EMBL/GenBank/DDBJ databases">
        <title>Genomic Encyclopedia of Archaeal and Bacterial Type Strains, Phase II (KMG-II): from individual species to whole genera.</title>
        <authorList>
            <person name="Goeker M."/>
        </authorList>
    </citation>
    <scope>NUCLEOTIDE SEQUENCE [LARGE SCALE GENOMIC DNA]</scope>
    <source>
        <strain evidence="1 2">DSM 100346</strain>
    </source>
</reference>
<organism evidence="1 2">
    <name type="scientific">Dyadobacter jejuensis</name>
    <dbReference type="NCBI Taxonomy" id="1082580"/>
    <lineage>
        <taxon>Bacteria</taxon>
        <taxon>Pseudomonadati</taxon>
        <taxon>Bacteroidota</taxon>
        <taxon>Cytophagia</taxon>
        <taxon>Cytophagales</taxon>
        <taxon>Spirosomataceae</taxon>
        <taxon>Dyadobacter</taxon>
    </lineage>
</organism>